<keyword evidence="8" id="KW-1133">Transmembrane helix</keyword>
<dbReference type="EMBL" id="VIIS01000382">
    <property type="protein sequence ID" value="KAF0309690.1"/>
    <property type="molecule type" value="Genomic_DNA"/>
</dbReference>
<keyword evidence="5" id="KW-0378">Hydrolase</keyword>
<evidence type="ECO:0000256" key="3">
    <source>
        <dbReference type="ARBA" id="ARBA00022670"/>
    </source>
</evidence>
<comment type="cofactor">
    <cofactor evidence="1">
        <name>Zn(2+)</name>
        <dbReference type="ChEBI" id="CHEBI:29105"/>
    </cofactor>
</comment>
<dbReference type="GO" id="GO:0004222">
    <property type="term" value="F:metalloendopeptidase activity"/>
    <property type="evidence" value="ECO:0007669"/>
    <property type="project" value="InterPro"/>
</dbReference>
<dbReference type="PRINTS" id="PR00786">
    <property type="entry name" value="NEPRILYSIN"/>
</dbReference>
<organism evidence="11 12">
    <name type="scientific">Amphibalanus amphitrite</name>
    <name type="common">Striped barnacle</name>
    <name type="synonym">Balanus amphitrite</name>
    <dbReference type="NCBI Taxonomy" id="1232801"/>
    <lineage>
        <taxon>Eukaryota</taxon>
        <taxon>Metazoa</taxon>
        <taxon>Ecdysozoa</taxon>
        <taxon>Arthropoda</taxon>
        <taxon>Crustacea</taxon>
        <taxon>Multicrustacea</taxon>
        <taxon>Cirripedia</taxon>
        <taxon>Thoracica</taxon>
        <taxon>Thoracicalcarea</taxon>
        <taxon>Balanomorpha</taxon>
        <taxon>Balanoidea</taxon>
        <taxon>Balanidae</taxon>
        <taxon>Amphibalaninae</taxon>
        <taxon>Amphibalanus</taxon>
    </lineage>
</organism>
<dbReference type="GO" id="GO:0016485">
    <property type="term" value="P:protein processing"/>
    <property type="evidence" value="ECO:0007669"/>
    <property type="project" value="TreeGrafter"/>
</dbReference>
<dbReference type="GO" id="GO:0005886">
    <property type="term" value="C:plasma membrane"/>
    <property type="evidence" value="ECO:0007669"/>
    <property type="project" value="TreeGrafter"/>
</dbReference>
<keyword evidence="12" id="KW-1185">Reference proteome</keyword>
<evidence type="ECO:0000256" key="4">
    <source>
        <dbReference type="ARBA" id="ARBA00022723"/>
    </source>
</evidence>
<evidence type="ECO:0000313" key="12">
    <source>
        <dbReference type="Proteomes" id="UP000440578"/>
    </source>
</evidence>
<feature type="domain" description="Peptidase M13 N-terminal" evidence="10">
    <location>
        <begin position="120"/>
        <end position="518"/>
    </location>
</feature>
<dbReference type="InterPro" id="IPR042089">
    <property type="entry name" value="Peptidase_M13_dom_2"/>
</dbReference>
<reference evidence="11 12" key="1">
    <citation type="submission" date="2019-07" db="EMBL/GenBank/DDBJ databases">
        <title>Draft genome assembly of a fouling barnacle, Amphibalanus amphitrite (Darwin, 1854): The first reference genome for Thecostraca.</title>
        <authorList>
            <person name="Kim W."/>
        </authorList>
    </citation>
    <scope>NUCLEOTIDE SEQUENCE [LARGE SCALE GENOMIC DNA]</scope>
    <source>
        <strain evidence="11">SNU_AA5</strain>
        <tissue evidence="11">Soma without cirri and trophi</tissue>
    </source>
</reference>
<dbReference type="Proteomes" id="UP000440578">
    <property type="component" value="Unassembled WGS sequence"/>
</dbReference>
<dbReference type="InterPro" id="IPR024079">
    <property type="entry name" value="MetalloPept_cat_dom_sf"/>
</dbReference>
<keyword evidence="7" id="KW-0482">Metalloprotease</keyword>
<dbReference type="Gene3D" id="3.40.390.10">
    <property type="entry name" value="Collagenase (Catalytic Domain)"/>
    <property type="match status" value="1"/>
</dbReference>
<proteinExistence type="inferred from homology"/>
<evidence type="ECO:0000256" key="2">
    <source>
        <dbReference type="ARBA" id="ARBA00007357"/>
    </source>
</evidence>
<evidence type="ECO:0000313" key="11">
    <source>
        <dbReference type="EMBL" id="KAF0309690.1"/>
    </source>
</evidence>
<gene>
    <name evidence="11" type="primary">ECE_0</name>
    <name evidence="11" type="ORF">FJT64_019224</name>
</gene>
<dbReference type="Pfam" id="PF05649">
    <property type="entry name" value="Peptidase_M13_N"/>
    <property type="match status" value="1"/>
</dbReference>
<keyword evidence="4" id="KW-0479">Metal-binding</keyword>
<keyword evidence="8" id="KW-0812">Transmembrane</keyword>
<keyword evidence="3" id="KW-0645">Protease</keyword>
<dbReference type="SUPFAM" id="SSF55486">
    <property type="entry name" value="Metalloproteases ('zincins'), catalytic domain"/>
    <property type="match status" value="1"/>
</dbReference>
<keyword evidence="8" id="KW-0472">Membrane</keyword>
<dbReference type="OrthoDB" id="6475849at2759"/>
<evidence type="ECO:0000256" key="5">
    <source>
        <dbReference type="ARBA" id="ARBA00022801"/>
    </source>
</evidence>
<evidence type="ECO:0000256" key="7">
    <source>
        <dbReference type="ARBA" id="ARBA00023049"/>
    </source>
</evidence>
<feature type="transmembrane region" description="Helical" evidence="8">
    <location>
        <begin position="55"/>
        <end position="75"/>
    </location>
</feature>
<dbReference type="InterPro" id="IPR008753">
    <property type="entry name" value="Peptidase_M13_N"/>
</dbReference>
<sequence length="781" mass="88637">MEPSKTDPMIKYNLTEFPDDQDGECPLDPVNTGRTHVRFHSGKSIWASRSTLEKVLAVLCLVLLAIVVLLVVLMAKQDQNIMYLHLGHDMAHDHKDVCLSRACVDVAASILSAADFTADPCQDFYQYACGGWVKANPIPHGQSTWGTFGKLWQQNQLVIKNVLESPPEELANDAERKAQTYYRSCVDSNGTAEARGGTPLLELIERIGGWNLTGSNWSAGSWDFQRTLQRLHNEFNAGPLFTWSVVEDDKNSSSYVIQVDQGRLTLPSRDYYINKTTADDHVLAAYLDYITKVAVLLGGNEEEVRRQANDVIRLETELAEIITPSDERRDEEAIYHKMTIAELQETAPLVDWFVFFQDAFSQVNVTLPHNLQVVVYAPEYLSKLCDLLKEKYLSTLRGKVILNNYMMSKSGGGLVRCLSKAFRDAYKMLRKALVGTDEDEETWHYCVDDTNAVLGFASGAMFVRQNFKSASKQLAEEMIEDVRTAFIENTKKLHWMDEETRKKAEDKAEAITKMMGFPPEILDSDYLNDKYALLEVKENEYFENNIRFSKFALIKNLMKYGQPVNKTRWDMTPPSVNAYYSASHNMIVFPAGILQAPFYDPQYPRSLNFGAMGVVMGHELTHAFDDQGREYDKYGNMNQWWNNATINRFKERTKCMVEQYSQYKIGNLTVNGRQTLGENIADNGGLKASFDAYRLYRKAHGEEVPLPGVNLTHSQLFFLSFSQVWCSAATPEAERVTALNDGHAPARYRVIGTLSNSEDFAREYRCPLGSNMNPNSKCQVW</sequence>
<dbReference type="InterPro" id="IPR000718">
    <property type="entry name" value="Peptidase_M13"/>
</dbReference>
<dbReference type="PROSITE" id="PS51885">
    <property type="entry name" value="NEPRILYSIN"/>
    <property type="match status" value="1"/>
</dbReference>
<dbReference type="PANTHER" id="PTHR11733:SF167">
    <property type="entry name" value="FI17812P1-RELATED"/>
    <property type="match status" value="1"/>
</dbReference>
<evidence type="ECO:0000256" key="8">
    <source>
        <dbReference type="SAM" id="Phobius"/>
    </source>
</evidence>
<dbReference type="InterPro" id="IPR018497">
    <property type="entry name" value="Peptidase_M13_C"/>
</dbReference>
<accession>A0A6A4X0X4</accession>
<comment type="similarity">
    <text evidence="2">Belongs to the peptidase M13 family.</text>
</comment>
<name>A0A6A4X0X4_AMPAM</name>
<protein>
    <submittedName>
        <fullName evidence="11">Endothelin-converting enzyme</fullName>
    </submittedName>
</protein>
<feature type="domain" description="Peptidase M13 C-terminal" evidence="9">
    <location>
        <begin position="577"/>
        <end position="780"/>
    </location>
</feature>
<dbReference type="Gene3D" id="1.10.1380.10">
    <property type="entry name" value="Neutral endopeptidase , domain2"/>
    <property type="match status" value="1"/>
</dbReference>
<evidence type="ECO:0000256" key="6">
    <source>
        <dbReference type="ARBA" id="ARBA00022833"/>
    </source>
</evidence>
<dbReference type="GO" id="GO:0046872">
    <property type="term" value="F:metal ion binding"/>
    <property type="evidence" value="ECO:0007669"/>
    <property type="project" value="UniProtKB-KW"/>
</dbReference>
<comment type="caution">
    <text evidence="11">The sequence shown here is derived from an EMBL/GenBank/DDBJ whole genome shotgun (WGS) entry which is preliminary data.</text>
</comment>
<dbReference type="CDD" id="cd08662">
    <property type="entry name" value="M13"/>
    <property type="match status" value="1"/>
</dbReference>
<dbReference type="PANTHER" id="PTHR11733">
    <property type="entry name" value="ZINC METALLOPROTEASE FAMILY M13 NEPRILYSIN-RELATED"/>
    <property type="match status" value="1"/>
</dbReference>
<keyword evidence="6" id="KW-0862">Zinc</keyword>
<evidence type="ECO:0000256" key="1">
    <source>
        <dbReference type="ARBA" id="ARBA00001947"/>
    </source>
</evidence>
<evidence type="ECO:0000259" key="9">
    <source>
        <dbReference type="Pfam" id="PF01431"/>
    </source>
</evidence>
<dbReference type="Pfam" id="PF01431">
    <property type="entry name" value="Peptidase_M13"/>
    <property type="match status" value="1"/>
</dbReference>
<dbReference type="AlphaFoldDB" id="A0A6A4X0X4"/>
<evidence type="ECO:0000259" key="10">
    <source>
        <dbReference type="Pfam" id="PF05649"/>
    </source>
</evidence>